<protein>
    <recommendedName>
        <fullName evidence="2">Transposase (putative) gypsy type domain-containing protein</fullName>
    </recommendedName>
</protein>
<feature type="region of interest" description="Disordered" evidence="1">
    <location>
        <begin position="462"/>
        <end position="506"/>
    </location>
</feature>
<proteinExistence type="predicted"/>
<evidence type="ECO:0000313" key="3">
    <source>
        <dbReference type="EMBL" id="CAH9114618.1"/>
    </source>
</evidence>
<dbReference type="Pfam" id="PF04195">
    <property type="entry name" value="Transposase_28"/>
    <property type="match status" value="1"/>
</dbReference>
<feature type="domain" description="Transposase (putative) gypsy type" evidence="2">
    <location>
        <begin position="194"/>
        <end position="256"/>
    </location>
</feature>
<evidence type="ECO:0000259" key="2">
    <source>
        <dbReference type="Pfam" id="PF04195"/>
    </source>
</evidence>
<sequence>MSSQSDSQDISGAPSMEDEVLSDVESSSAQSSAQEDVAMAVEVQKELLAAVEAEGFEQEVEDEELALAMQVAEEKEAKERTRVTVAVLPPRGAGEASTSRSLNAVPIRVAPGKKKAKVAAPKKKIVAADQGKPIDMSEGYSWLNTAALEIKSKADRADFYVTQLHVGPSAVVVEPGVDDVLSRAPEGCIAVHVLSVSMGLRFPLHPFLREYLRFVVLVPCQLTPNSHSYVAGFLSLCRDRGVTPSLYLFFQSFNLCRGGHVNAEGFANLQQIARWKVFTEAPSSNKGWKERWCYVRVAENPFPAELRDRFRRHLKVRSAALEKDGLVIAKIPEGRTKQVSIKDYTADKEFYALGFRRYRFIGEADEKYPVFAEAFGGAGGSLRGPLVLYLGILILHPDSCLLYESFGLIFSFHCFAGMEALFAMKKKKERAQAQKKEKKDPSGQKPIDEVFTKEVVEPSVDAAPATVAGGPKAEVAAKKKKGGKGVEPPIKKQKVAGGTVGMAAPS</sequence>
<name>A0A9P0ZXR9_CUSEU</name>
<comment type="caution">
    <text evidence="3">The sequence shown here is derived from an EMBL/GenBank/DDBJ whole genome shotgun (WGS) entry which is preliminary data.</text>
</comment>
<dbReference type="PANTHER" id="PTHR31099:SF28">
    <property type="entry name" value="F5J5.12"/>
    <property type="match status" value="1"/>
</dbReference>
<organism evidence="3 4">
    <name type="scientific">Cuscuta europaea</name>
    <name type="common">European dodder</name>
    <dbReference type="NCBI Taxonomy" id="41803"/>
    <lineage>
        <taxon>Eukaryota</taxon>
        <taxon>Viridiplantae</taxon>
        <taxon>Streptophyta</taxon>
        <taxon>Embryophyta</taxon>
        <taxon>Tracheophyta</taxon>
        <taxon>Spermatophyta</taxon>
        <taxon>Magnoliopsida</taxon>
        <taxon>eudicotyledons</taxon>
        <taxon>Gunneridae</taxon>
        <taxon>Pentapetalae</taxon>
        <taxon>asterids</taxon>
        <taxon>lamiids</taxon>
        <taxon>Solanales</taxon>
        <taxon>Convolvulaceae</taxon>
        <taxon>Cuscuteae</taxon>
        <taxon>Cuscuta</taxon>
        <taxon>Cuscuta subgen. Cuscuta</taxon>
    </lineage>
</organism>
<gene>
    <name evidence="3" type="ORF">CEURO_LOCUS20462</name>
</gene>
<dbReference type="Proteomes" id="UP001152484">
    <property type="component" value="Unassembled WGS sequence"/>
</dbReference>
<dbReference type="AlphaFoldDB" id="A0A9P0ZXR9"/>
<accession>A0A9P0ZXR9</accession>
<dbReference type="OrthoDB" id="1752359at2759"/>
<dbReference type="InterPro" id="IPR007321">
    <property type="entry name" value="Transposase_28"/>
</dbReference>
<reference evidence="3" key="1">
    <citation type="submission" date="2022-07" db="EMBL/GenBank/DDBJ databases">
        <authorList>
            <person name="Macas J."/>
            <person name="Novak P."/>
            <person name="Neumann P."/>
        </authorList>
    </citation>
    <scope>NUCLEOTIDE SEQUENCE</scope>
</reference>
<feature type="compositionally biased region" description="Low complexity" evidence="1">
    <location>
        <begin position="23"/>
        <end position="37"/>
    </location>
</feature>
<evidence type="ECO:0000256" key="1">
    <source>
        <dbReference type="SAM" id="MobiDB-lite"/>
    </source>
</evidence>
<keyword evidence="4" id="KW-1185">Reference proteome</keyword>
<feature type="compositionally biased region" description="Polar residues" evidence="1">
    <location>
        <begin position="1"/>
        <end position="10"/>
    </location>
</feature>
<dbReference type="PANTHER" id="PTHR31099">
    <property type="entry name" value="OS06G0165300 PROTEIN"/>
    <property type="match status" value="1"/>
</dbReference>
<feature type="region of interest" description="Disordered" evidence="1">
    <location>
        <begin position="1"/>
        <end position="37"/>
    </location>
</feature>
<evidence type="ECO:0000313" key="4">
    <source>
        <dbReference type="Proteomes" id="UP001152484"/>
    </source>
</evidence>
<dbReference type="EMBL" id="CAMAPE010000065">
    <property type="protein sequence ID" value="CAH9114618.1"/>
    <property type="molecule type" value="Genomic_DNA"/>
</dbReference>